<reference evidence="7" key="1">
    <citation type="submission" date="2016-02" db="EMBL/GenBank/DDBJ databases">
        <title>Paenibacillus sp. LPB0068, isolated from Crassostrea gigas.</title>
        <authorList>
            <person name="Shin S.-K."/>
            <person name="Yi H."/>
        </authorList>
    </citation>
    <scope>NUCLEOTIDE SEQUENCE [LARGE SCALE GENOMIC DNA]</scope>
    <source>
        <strain evidence="7">KCTC 23969</strain>
    </source>
</reference>
<evidence type="ECO:0000256" key="4">
    <source>
        <dbReference type="ARBA" id="ARBA00023284"/>
    </source>
</evidence>
<dbReference type="STRING" id="996801.BW723_12165"/>
<dbReference type="Proteomes" id="UP000092612">
    <property type="component" value="Unassembled WGS sequence"/>
</dbReference>
<dbReference type="InterPro" id="IPR036249">
    <property type="entry name" value="Thioredoxin-like_sf"/>
</dbReference>
<feature type="domain" description="Thioredoxin" evidence="5">
    <location>
        <begin position="34"/>
        <end position="169"/>
    </location>
</feature>
<dbReference type="InterPro" id="IPR013740">
    <property type="entry name" value="Redoxin"/>
</dbReference>
<dbReference type="EMBL" id="LSFL01000042">
    <property type="protein sequence ID" value="OBY61492.1"/>
    <property type="molecule type" value="Genomic_DNA"/>
</dbReference>
<dbReference type="Pfam" id="PF08534">
    <property type="entry name" value="Redoxin"/>
    <property type="match status" value="1"/>
</dbReference>
<dbReference type="SUPFAM" id="SSF52833">
    <property type="entry name" value="Thioredoxin-like"/>
    <property type="match status" value="1"/>
</dbReference>
<accession>A0A1B8TPE3</accession>
<dbReference type="Gene3D" id="3.40.30.10">
    <property type="entry name" value="Glutaredoxin"/>
    <property type="match status" value="1"/>
</dbReference>
<comment type="caution">
    <text evidence="6">The sequence shown here is derived from an EMBL/GenBank/DDBJ whole genome shotgun (WGS) entry which is preliminary data.</text>
</comment>
<dbReference type="PANTHER" id="PTHR42852">
    <property type="entry name" value="THIOL:DISULFIDE INTERCHANGE PROTEIN DSBE"/>
    <property type="match status" value="1"/>
</dbReference>
<protein>
    <recommendedName>
        <fullName evidence="5">Thioredoxin domain-containing protein</fullName>
    </recommendedName>
</protein>
<evidence type="ECO:0000259" key="5">
    <source>
        <dbReference type="PROSITE" id="PS51352"/>
    </source>
</evidence>
<dbReference type="PANTHER" id="PTHR42852:SF6">
    <property type="entry name" value="THIOL:DISULFIDE INTERCHANGE PROTEIN DSBE"/>
    <property type="match status" value="1"/>
</dbReference>
<gene>
    <name evidence="6" type="ORF">LPB301_15610</name>
</gene>
<evidence type="ECO:0000313" key="7">
    <source>
        <dbReference type="Proteomes" id="UP000092612"/>
    </source>
</evidence>
<evidence type="ECO:0000313" key="6">
    <source>
        <dbReference type="EMBL" id="OBY61492.1"/>
    </source>
</evidence>
<name>A0A1B8TPE3_9FLAO</name>
<organism evidence="6 7">
    <name type="scientific">Polaribacter reichenbachii</name>
    <dbReference type="NCBI Taxonomy" id="996801"/>
    <lineage>
        <taxon>Bacteria</taxon>
        <taxon>Pseudomonadati</taxon>
        <taxon>Bacteroidota</taxon>
        <taxon>Flavobacteriia</taxon>
        <taxon>Flavobacteriales</taxon>
        <taxon>Flavobacteriaceae</taxon>
    </lineage>
</organism>
<dbReference type="GO" id="GO:0030313">
    <property type="term" value="C:cell envelope"/>
    <property type="evidence" value="ECO:0007669"/>
    <property type="project" value="UniProtKB-SubCell"/>
</dbReference>
<keyword evidence="4" id="KW-0676">Redox-active center</keyword>
<dbReference type="GO" id="GO:0017004">
    <property type="term" value="P:cytochrome complex assembly"/>
    <property type="evidence" value="ECO:0007669"/>
    <property type="project" value="UniProtKB-KW"/>
</dbReference>
<keyword evidence="7" id="KW-1185">Reference proteome</keyword>
<dbReference type="InterPro" id="IPR013766">
    <property type="entry name" value="Thioredoxin_domain"/>
</dbReference>
<proteinExistence type="predicted"/>
<dbReference type="PROSITE" id="PS51352">
    <property type="entry name" value="THIOREDOXIN_2"/>
    <property type="match status" value="1"/>
</dbReference>
<dbReference type="InterPro" id="IPR050553">
    <property type="entry name" value="Thioredoxin_ResA/DsbE_sf"/>
</dbReference>
<evidence type="ECO:0000256" key="2">
    <source>
        <dbReference type="ARBA" id="ARBA00022748"/>
    </source>
</evidence>
<keyword evidence="3" id="KW-1015">Disulfide bond</keyword>
<keyword evidence="2" id="KW-0201">Cytochrome c-type biogenesis</keyword>
<dbReference type="AlphaFoldDB" id="A0A1B8TPE3"/>
<evidence type="ECO:0000256" key="1">
    <source>
        <dbReference type="ARBA" id="ARBA00004196"/>
    </source>
</evidence>
<evidence type="ECO:0000256" key="3">
    <source>
        <dbReference type="ARBA" id="ARBA00023157"/>
    </source>
</evidence>
<comment type="subcellular location">
    <subcellularLocation>
        <location evidence="1">Cell envelope</location>
    </subcellularLocation>
</comment>
<dbReference type="OrthoDB" id="1098640at2"/>
<dbReference type="CDD" id="cd02966">
    <property type="entry name" value="TlpA_like_family"/>
    <property type="match status" value="1"/>
</dbReference>
<sequence length="173" mass="20325">MAMKKQILMFVIVFNSLITSYAQNNPVPEYLENNTFSKELLSFKMTNLEGKVVSLGEVLELHKGKKVVIDFWASWCRDCILDVPAAKKLKRKTINTDYVYISLDKDIERWKRAITYWKIKGDHYYIKEGWENELSKYVDLDWIPRYIVLDEAGVIKLPKALKISDKEIKEIVD</sequence>